<dbReference type="Gene3D" id="3.40.50.1010">
    <property type="entry name" value="5'-nuclease"/>
    <property type="match status" value="1"/>
</dbReference>
<comment type="similarity">
    <text evidence="5">Belongs to the PINc/VapC protein family.</text>
</comment>
<dbReference type="RefSeq" id="WP_301812634.1">
    <property type="nucleotide sequence ID" value="NZ_JAUJZH010000016.1"/>
</dbReference>
<dbReference type="EMBL" id="JAUKVY010000016">
    <property type="protein sequence ID" value="MDO1534873.1"/>
    <property type="molecule type" value="Genomic_DNA"/>
</dbReference>
<comment type="function">
    <text evidence="5">Toxic component of a toxin-antitoxin (TA) system. An RNase.</text>
</comment>
<dbReference type="CDD" id="cd18692">
    <property type="entry name" value="PIN_VapC-like"/>
    <property type="match status" value="1"/>
</dbReference>
<keyword evidence="5" id="KW-0800">Toxin</keyword>
<dbReference type="SUPFAM" id="SSF88723">
    <property type="entry name" value="PIN domain-like"/>
    <property type="match status" value="1"/>
</dbReference>
<comment type="cofactor">
    <cofactor evidence="5">
        <name>Mg(2+)</name>
        <dbReference type="ChEBI" id="CHEBI:18420"/>
    </cofactor>
</comment>
<evidence type="ECO:0000256" key="5">
    <source>
        <dbReference type="HAMAP-Rule" id="MF_00265"/>
    </source>
</evidence>
<feature type="binding site" evidence="5">
    <location>
        <position position="101"/>
    </location>
    <ligand>
        <name>Mg(2+)</name>
        <dbReference type="ChEBI" id="CHEBI:18420"/>
    </ligand>
</feature>
<keyword evidence="5" id="KW-0460">Magnesium</keyword>
<evidence type="ECO:0000313" key="8">
    <source>
        <dbReference type="Proteomes" id="UP001169027"/>
    </source>
</evidence>
<evidence type="ECO:0000256" key="4">
    <source>
        <dbReference type="ARBA" id="ARBA00022801"/>
    </source>
</evidence>
<keyword evidence="2 5" id="KW-0540">Nuclease</keyword>
<organism evidence="7 8">
    <name type="scientific">Variovorax ginsengisoli</name>
    <dbReference type="NCBI Taxonomy" id="363844"/>
    <lineage>
        <taxon>Bacteria</taxon>
        <taxon>Pseudomonadati</taxon>
        <taxon>Pseudomonadota</taxon>
        <taxon>Betaproteobacteria</taxon>
        <taxon>Burkholderiales</taxon>
        <taxon>Comamonadaceae</taxon>
        <taxon>Variovorax</taxon>
    </lineage>
</organism>
<dbReference type="Pfam" id="PF01850">
    <property type="entry name" value="PIN"/>
    <property type="match status" value="1"/>
</dbReference>
<evidence type="ECO:0000256" key="3">
    <source>
        <dbReference type="ARBA" id="ARBA00022723"/>
    </source>
</evidence>
<proteinExistence type="inferred from homology"/>
<keyword evidence="8" id="KW-1185">Reference proteome</keyword>
<protein>
    <recommendedName>
        <fullName evidence="5">Ribonuclease VapC</fullName>
        <shortName evidence="5">RNase VapC</shortName>
        <ecNumber evidence="5">3.1.-.-</ecNumber>
    </recommendedName>
    <alternativeName>
        <fullName evidence="5">Toxin VapC</fullName>
    </alternativeName>
</protein>
<evidence type="ECO:0000259" key="6">
    <source>
        <dbReference type="Pfam" id="PF01850"/>
    </source>
</evidence>
<name>A0ABT8S8R0_9BURK</name>
<evidence type="ECO:0000256" key="2">
    <source>
        <dbReference type="ARBA" id="ARBA00022722"/>
    </source>
</evidence>
<feature type="binding site" evidence="5">
    <location>
        <position position="6"/>
    </location>
    <ligand>
        <name>Mg(2+)</name>
        <dbReference type="ChEBI" id="CHEBI:18420"/>
    </ligand>
</feature>
<dbReference type="InterPro" id="IPR022907">
    <property type="entry name" value="VapC_family"/>
</dbReference>
<dbReference type="Proteomes" id="UP001169027">
    <property type="component" value="Unassembled WGS sequence"/>
</dbReference>
<accession>A0ABT8S8R0</accession>
<comment type="caution">
    <text evidence="7">The sequence shown here is derived from an EMBL/GenBank/DDBJ whole genome shotgun (WGS) entry which is preliminary data.</text>
</comment>
<keyword evidence="1 5" id="KW-1277">Toxin-antitoxin system</keyword>
<evidence type="ECO:0000313" key="7">
    <source>
        <dbReference type="EMBL" id="MDO1534873.1"/>
    </source>
</evidence>
<evidence type="ECO:0000256" key="1">
    <source>
        <dbReference type="ARBA" id="ARBA00022649"/>
    </source>
</evidence>
<keyword evidence="4 5" id="KW-0378">Hydrolase</keyword>
<dbReference type="HAMAP" id="MF_00265">
    <property type="entry name" value="VapC_Nob1"/>
    <property type="match status" value="1"/>
</dbReference>
<dbReference type="InterPro" id="IPR002716">
    <property type="entry name" value="PIN_dom"/>
</dbReference>
<reference evidence="7" key="1">
    <citation type="submission" date="2023-06" db="EMBL/GenBank/DDBJ databases">
        <authorList>
            <person name="Jiang Y."/>
            <person name="Liu Q."/>
        </authorList>
    </citation>
    <scope>NUCLEOTIDE SEQUENCE</scope>
    <source>
        <strain evidence="7">CGMCC 1.12090</strain>
    </source>
</reference>
<feature type="domain" description="PIN" evidence="6">
    <location>
        <begin position="3"/>
        <end position="121"/>
    </location>
</feature>
<keyword evidence="3 5" id="KW-0479">Metal-binding</keyword>
<dbReference type="InterPro" id="IPR029060">
    <property type="entry name" value="PIN-like_dom_sf"/>
</dbReference>
<dbReference type="EC" id="3.1.-.-" evidence="5"/>
<gene>
    <name evidence="5" type="primary">vapC</name>
    <name evidence="7" type="ORF">Q2T77_21500</name>
</gene>
<sequence>MNIFFDTNVLVYAVDAGDPVRKEIAIDRFARAVKDDTVMLSTQVLQEFYNITTRKLKPPLSAREAVGQLSQLCAFEVIGSSADSVLAASELAQKHRLQWWDALILEAAIRGNADVLVSQDGQHGQRFGKLVVENPFSPT</sequence>